<name>A0A9N7R5B8_STRHE</name>
<keyword evidence="3 7" id="KW-1133">Transmembrane helix</keyword>
<dbReference type="Pfam" id="PF05633">
    <property type="entry name" value="ROH1-like"/>
    <property type="match status" value="1"/>
</dbReference>
<dbReference type="OrthoDB" id="1878996at2759"/>
<dbReference type="Proteomes" id="UP001153555">
    <property type="component" value="Unassembled WGS sequence"/>
</dbReference>
<dbReference type="AlphaFoldDB" id="A0A9N7R5B8"/>
<feature type="region of interest" description="Disordered" evidence="6">
    <location>
        <begin position="96"/>
        <end position="121"/>
    </location>
</feature>
<evidence type="ECO:0000256" key="4">
    <source>
        <dbReference type="ARBA" id="ARBA00023136"/>
    </source>
</evidence>
<evidence type="ECO:0000256" key="6">
    <source>
        <dbReference type="SAM" id="MobiDB-lite"/>
    </source>
</evidence>
<evidence type="ECO:0000256" key="1">
    <source>
        <dbReference type="ARBA" id="ARBA00004167"/>
    </source>
</evidence>
<evidence type="ECO:0000256" key="7">
    <source>
        <dbReference type="SAM" id="Phobius"/>
    </source>
</evidence>
<accession>A0A9N7R5B8</accession>
<dbReference type="PANTHER" id="PTHR31509">
    <property type="entry name" value="BPS1-LIKE PROTEIN"/>
    <property type="match status" value="1"/>
</dbReference>
<protein>
    <submittedName>
        <fullName evidence="8">Uncharacterized protein</fullName>
    </submittedName>
</protein>
<reference evidence="8" key="1">
    <citation type="submission" date="2019-12" db="EMBL/GenBank/DDBJ databases">
        <authorList>
            <person name="Scholes J."/>
        </authorList>
    </citation>
    <scope>NUCLEOTIDE SEQUENCE</scope>
</reference>
<keyword evidence="9" id="KW-1185">Reference proteome</keyword>
<dbReference type="InterPro" id="IPR008511">
    <property type="entry name" value="ROH1-like"/>
</dbReference>
<feature type="transmembrane region" description="Helical" evidence="7">
    <location>
        <begin position="393"/>
        <end position="415"/>
    </location>
</feature>
<organism evidence="8 9">
    <name type="scientific">Striga hermonthica</name>
    <name type="common">Purple witchweed</name>
    <name type="synonym">Buchnera hermonthica</name>
    <dbReference type="NCBI Taxonomy" id="68872"/>
    <lineage>
        <taxon>Eukaryota</taxon>
        <taxon>Viridiplantae</taxon>
        <taxon>Streptophyta</taxon>
        <taxon>Embryophyta</taxon>
        <taxon>Tracheophyta</taxon>
        <taxon>Spermatophyta</taxon>
        <taxon>Magnoliopsida</taxon>
        <taxon>eudicotyledons</taxon>
        <taxon>Gunneridae</taxon>
        <taxon>Pentapetalae</taxon>
        <taxon>asterids</taxon>
        <taxon>lamiids</taxon>
        <taxon>Lamiales</taxon>
        <taxon>Orobanchaceae</taxon>
        <taxon>Buchnereae</taxon>
        <taxon>Striga</taxon>
    </lineage>
</organism>
<evidence type="ECO:0000256" key="2">
    <source>
        <dbReference type="ARBA" id="ARBA00022692"/>
    </source>
</evidence>
<evidence type="ECO:0000313" key="9">
    <source>
        <dbReference type="Proteomes" id="UP001153555"/>
    </source>
</evidence>
<proteinExistence type="inferred from homology"/>
<gene>
    <name evidence="8" type="ORF">SHERM_13458</name>
</gene>
<keyword evidence="2 7" id="KW-0812">Transmembrane</keyword>
<evidence type="ECO:0000313" key="8">
    <source>
        <dbReference type="EMBL" id="CAA0812899.1"/>
    </source>
</evidence>
<keyword evidence="4 7" id="KW-0472">Membrane</keyword>
<comment type="subcellular location">
    <subcellularLocation>
        <location evidence="1">Membrane</location>
        <topology evidence="1">Single-pass membrane protein</topology>
    </subcellularLocation>
</comment>
<comment type="similarity">
    <text evidence="5">Belongs to the ROH1 family.</text>
</comment>
<comment type="caution">
    <text evidence="8">The sequence shown here is derived from an EMBL/GenBank/DDBJ whole genome shotgun (WGS) entry which is preliminary data.</text>
</comment>
<evidence type="ECO:0000256" key="5">
    <source>
        <dbReference type="ARBA" id="ARBA00035114"/>
    </source>
</evidence>
<sequence length="548" mass="61312">MGENAWGKDIRGEMDGDVLNKLLACSLSEKEAGGRAEDIEKGKPREGQFGEWLKVKETYHGGRSYFASSSEAKSAPPQQHSNHDSIVSASVTPVQFSNQQPEAAMESEEKDQGAELEPQNSQALLIVPTAVESCSNLMEMVVEAMPTTDLHDGSSSSTFGFSILSRRRDQVHHAVDPTHESNNAQEMELEDFQKKVAARFHDLASASPDDFLSIPWLQKLLDAFLSSQEEFNLIISHNRAQLSKPPMDRHLSEFFERSVKALDVCNAIRDGIEQIRQWQKQLEIVLCALDSNNTNNNISHKSLGEGQFRRAKKALVDLALCMLDEKESNTAALAHRNRSFGRNNAQKEQKGLAQFRSLSWSVSRSWSAARQLQAISSNLAAPRANEIVSTNGLSLAVFTMSYVLLIVTWALVAAIPCQDRGLQTHFYVSRQFLWAGPILSIHERVLEESKKRERRNSCGLLKEIHEIEKCGRQLNEFVDSVKVFPLGEEREMEVRERVSEAGAVYGALRDGLDPMEKRVRDVFHRIVRGRMEGLDSVGRASNSNGNHD</sequence>
<dbReference type="EMBL" id="CACSLK010011299">
    <property type="protein sequence ID" value="CAA0812899.1"/>
    <property type="molecule type" value="Genomic_DNA"/>
</dbReference>
<evidence type="ECO:0000256" key="3">
    <source>
        <dbReference type="ARBA" id="ARBA00022989"/>
    </source>
</evidence>
<dbReference type="GO" id="GO:0016020">
    <property type="term" value="C:membrane"/>
    <property type="evidence" value="ECO:0007669"/>
    <property type="project" value="UniProtKB-SubCell"/>
</dbReference>